<dbReference type="Pfam" id="PF00072">
    <property type="entry name" value="Response_reg"/>
    <property type="match status" value="1"/>
</dbReference>
<evidence type="ECO:0000256" key="3">
    <source>
        <dbReference type="ARBA" id="ARBA00023015"/>
    </source>
</evidence>
<dbReference type="Pfam" id="PF03704">
    <property type="entry name" value="BTAD"/>
    <property type="match status" value="1"/>
</dbReference>
<dbReference type="InterPro" id="IPR011990">
    <property type="entry name" value="TPR-like_helical_dom_sf"/>
</dbReference>
<dbReference type="SMART" id="SM00862">
    <property type="entry name" value="Trans_reg_C"/>
    <property type="match status" value="1"/>
</dbReference>
<evidence type="ECO:0000256" key="2">
    <source>
        <dbReference type="ARBA" id="ARBA00023012"/>
    </source>
</evidence>
<dbReference type="InterPro" id="IPR001867">
    <property type="entry name" value="OmpR/PhoB-type_DNA-bd"/>
</dbReference>
<dbReference type="InterPro" id="IPR011006">
    <property type="entry name" value="CheY-like_superfamily"/>
</dbReference>
<keyword evidence="3" id="KW-0805">Transcription regulation</keyword>
<comment type="caution">
    <text evidence="8">The sequence shown here is derived from an EMBL/GenBank/DDBJ whole genome shotgun (WGS) entry which is preliminary data.</text>
</comment>
<dbReference type="InterPro" id="IPR005158">
    <property type="entry name" value="BTAD"/>
</dbReference>
<evidence type="ECO:0000256" key="4">
    <source>
        <dbReference type="ARBA" id="ARBA00023125"/>
    </source>
</evidence>
<name>A0A559JXG2_9BACL</name>
<dbReference type="OrthoDB" id="3190595at2"/>
<dbReference type="AlphaFoldDB" id="A0A559JXG2"/>
<dbReference type="Gene3D" id="3.40.50.2300">
    <property type="match status" value="1"/>
</dbReference>
<dbReference type="PANTHER" id="PTHR35807:SF2">
    <property type="entry name" value="TRANSCRIPTIONAL ACTIVATOR DOMAIN"/>
    <property type="match status" value="1"/>
</dbReference>
<dbReference type="GO" id="GO:0000160">
    <property type="term" value="P:phosphorelay signal transduction system"/>
    <property type="evidence" value="ECO:0007669"/>
    <property type="project" value="UniProtKB-KW"/>
</dbReference>
<evidence type="ECO:0000313" key="8">
    <source>
        <dbReference type="EMBL" id="TVY04500.1"/>
    </source>
</evidence>
<dbReference type="PANTHER" id="PTHR35807">
    <property type="entry name" value="TRANSCRIPTIONAL REGULATOR REDD-RELATED"/>
    <property type="match status" value="1"/>
</dbReference>
<keyword evidence="5" id="KW-0804">Transcription</keyword>
<organism evidence="8 9">
    <name type="scientific">Cohnella terricola</name>
    <dbReference type="NCBI Taxonomy" id="1289167"/>
    <lineage>
        <taxon>Bacteria</taxon>
        <taxon>Bacillati</taxon>
        <taxon>Bacillota</taxon>
        <taxon>Bacilli</taxon>
        <taxon>Bacillales</taxon>
        <taxon>Paenibacillaceae</taxon>
        <taxon>Cohnella</taxon>
    </lineage>
</organism>
<dbReference type="Proteomes" id="UP000316330">
    <property type="component" value="Unassembled WGS sequence"/>
</dbReference>
<feature type="domain" description="Response regulatory" evidence="7">
    <location>
        <begin position="2"/>
        <end position="116"/>
    </location>
</feature>
<keyword evidence="4" id="KW-0238">DNA-binding</keyword>
<comment type="similarity">
    <text evidence="1">Belongs to the AfsR/DnrI/RedD regulatory family.</text>
</comment>
<dbReference type="RefSeq" id="WP_144698081.1">
    <property type="nucleotide sequence ID" value="NZ_VNJJ01000001.1"/>
</dbReference>
<accession>A0A559JXG2</accession>
<sequence>MRAILVDDESLALMDLQRQLGKIGGIEIVGMFQNAEDALGKIGDIKPDVAFLDIEMPEISGLEAAERFHKLDDGIEIVFVTAYEDYAIKAFELAALDYVLKPINSDRLIRTVERLKRRASIPTGEAEEEAPAATVSCFQRLNIEYGKGEPFSWRTVRAQELFAYMVYKRNQPVRKDILLELLWPNSDYKKAYTQLYTTVYQIRKSLESAGLSIRLTNSGSDYYLDLGDNRCDVHDWENDRLSLPELTPDTAEEHMRWLRAYKGDYLSENNYSWAENERQRLRDMWYNHAIEVEEMRKVSGYPKESLELYGLMETWFPYTEEVYFLAMKYYAANGDAGAAKLKYDQLCSMLEEEYGIQPSITVRQWRDSL</sequence>
<keyword evidence="9" id="KW-1185">Reference proteome</keyword>
<evidence type="ECO:0000256" key="1">
    <source>
        <dbReference type="ARBA" id="ARBA00005820"/>
    </source>
</evidence>
<keyword evidence="2" id="KW-0902">Two-component regulatory system</keyword>
<dbReference type="SUPFAM" id="SSF48452">
    <property type="entry name" value="TPR-like"/>
    <property type="match status" value="1"/>
</dbReference>
<dbReference type="InterPro" id="IPR051677">
    <property type="entry name" value="AfsR-DnrI-RedD_regulator"/>
</dbReference>
<evidence type="ECO:0000256" key="5">
    <source>
        <dbReference type="ARBA" id="ARBA00023163"/>
    </source>
</evidence>
<feature type="modified residue" description="4-aspartylphosphate" evidence="6">
    <location>
        <position position="53"/>
    </location>
</feature>
<keyword evidence="6" id="KW-0597">Phosphoprotein</keyword>
<dbReference type="GO" id="GO:0006355">
    <property type="term" value="P:regulation of DNA-templated transcription"/>
    <property type="evidence" value="ECO:0007669"/>
    <property type="project" value="InterPro"/>
</dbReference>
<evidence type="ECO:0000313" key="9">
    <source>
        <dbReference type="Proteomes" id="UP000316330"/>
    </source>
</evidence>
<gene>
    <name evidence="8" type="ORF">FPZ45_02670</name>
</gene>
<dbReference type="PROSITE" id="PS50110">
    <property type="entry name" value="RESPONSE_REGULATORY"/>
    <property type="match status" value="1"/>
</dbReference>
<dbReference type="InterPro" id="IPR016032">
    <property type="entry name" value="Sig_transdc_resp-reg_C-effctor"/>
</dbReference>
<dbReference type="InterPro" id="IPR036388">
    <property type="entry name" value="WH-like_DNA-bd_sf"/>
</dbReference>
<dbReference type="InterPro" id="IPR001789">
    <property type="entry name" value="Sig_transdc_resp-reg_receiver"/>
</dbReference>
<dbReference type="SMART" id="SM00448">
    <property type="entry name" value="REC"/>
    <property type="match status" value="1"/>
</dbReference>
<dbReference type="Gene3D" id="1.25.40.10">
    <property type="entry name" value="Tetratricopeptide repeat domain"/>
    <property type="match status" value="1"/>
</dbReference>
<proteinExistence type="inferred from homology"/>
<dbReference type="SUPFAM" id="SSF52172">
    <property type="entry name" value="CheY-like"/>
    <property type="match status" value="1"/>
</dbReference>
<dbReference type="EMBL" id="VNJJ01000001">
    <property type="protein sequence ID" value="TVY04500.1"/>
    <property type="molecule type" value="Genomic_DNA"/>
</dbReference>
<reference evidence="8 9" key="1">
    <citation type="submission" date="2019-07" db="EMBL/GenBank/DDBJ databases">
        <authorList>
            <person name="Kim J."/>
        </authorList>
    </citation>
    <scope>NUCLEOTIDE SEQUENCE [LARGE SCALE GENOMIC DNA]</scope>
    <source>
        <strain evidence="8 9">G13</strain>
    </source>
</reference>
<evidence type="ECO:0000256" key="6">
    <source>
        <dbReference type="PROSITE-ProRule" id="PRU00169"/>
    </source>
</evidence>
<dbReference type="Gene3D" id="1.10.10.10">
    <property type="entry name" value="Winged helix-like DNA-binding domain superfamily/Winged helix DNA-binding domain"/>
    <property type="match status" value="1"/>
</dbReference>
<dbReference type="SUPFAM" id="SSF46894">
    <property type="entry name" value="C-terminal effector domain of the bipartite response regulators"/>
    <property type="match status" value="1"/>
</dbReference>
<dbReference type="SMART" id="SM01043">
    <property type="entry name" value="BTAD"/>
    <property type="match status" value="1"/>
</dbReference>
<dbReference type="GO" id="GO:0003677">
    <property type="term" value="F:DNA binding"/>
    <property type="evidence" value="ECO:0007669"/>
    <property type="project" value="UniProtKB-KW"/>
</dbReference>
<evidence type="ECO:0000259" key="7">
    <source>
        <dbReference type="PROSITE" id="PS50110"/>
    </source>
</evidence>
<protein>
    <submittedName>
        <fullName evidence="8">Response regulator</fullName>
    </submittedName>
</protein>